<reference evidence="8 13" key="6">
    <citation type="submission" date="2023-12" db="EMBL/GenBank/DDBJ databases">
        <title>Characterization of antibiotic resistance in Aeromonas spp. in hospital effluent.</title>
        <authorList>
            <person name="Negoseki B.R.S."/>
            <person name="Krul D."/>
            <person name="Siqueira A.C."/>
            <person name="Almeida M."/>
            <person name="Mesa D."/>
            <person name="Conte D."/>
            <person name="Dalla-Costa L.M."/>
        </authorList>
    </citation>
    <scope>NUCLEOTIDE SEQUENCE [LARGE SCALE GENOMIC DNA]</scope>
    <source>
        <strain evidence="8 13">36v</strain>
    </source>
</reference>
<evidence type="ECO:0000313" key="10">
    <source>
        <dbReference type="EMBL" id="UZC88494.1"/>
    </source>
</evidence>
<dbReference type="EMBL" id="BPNL01000105">
    <property type="protein sequence ID" value="GJA56872.1"/>
    <property type="molecule type" value="Genomic_DNA"/>
</dbReference>
<organism evidence="5 12">
    <name type="scientific">Aeromonas caviae</name>
    <name type="common">Aeromonas punctata</name>
    <dbReference type="NCBI Taxonomy" id="648"/>
    <lineage>
        <taxon>Bacteria</taxon>
        <taxon>Pseudomonadati</taxon>
        <taxon>Pseudomonadota</taxon>
        <taxon>Gammaproteobacteria</taxon>
        <taxon>Aeromonadales</taxon>
        <taxon>Aeromonadaceae</taxon>
        <taxon>Aeromonas</taxon>
    </lineage>
</organism>
<dbReference type="Proteomes" id="UP001163285">
    <property type="component" value="Chromosome"/>
</dbReference>
<name>A0A3N9XXK7_AERCA</name>
<evidence type="ECO:0000313" key="5">
    <source>
        <dbReference type="EMBL" id="GJA65828.1"/>
    </source>
</evidence>
<gene>
    <name evidence="2" type="ORF">C1C91_18510</name>
    <name evidence="9" type="ORF">JC965_05385</name>
    <name evidence="3" type="ORF">KAM343_24530</name>
    <name evidence="4" type="ORF">KAM348_42950</name>
    <name evidence="5" type="ORF">KAM351_44390</name>
    <name evidence="6" type="ORF">KAM382_43640</name>
    <name evidence="10" type="ORF">OJY61_17430</name>
    <name evidence="7" type="ORF">SJS77_18320</name>
    <name evidence="8" type="ORF">VCX44_09445</name>
</gene>
<sequence length="341" mass="38308">MSLFDERRVQDLCARLLADTNNQGYSLDSKHGRELRDLLQAVGGVKPVGRGARHVLTDAGRNYLAAQLAQVAPVMPDRRDTIRALGVDLPAHLNQASFHALWHGDSKSGIDPDNDAIDITLTQDEVIRLRTLSPLSLIDQDGLRHDMRAQLALLGELVLPERCLSKLHGIEWQGRQLVTVENKGAFVDYPLQVGELLLYVPGRNTKLARQVFPLLPAAVPWAHFGDLDQRGLDIANELAHALRRPLALWLPDTLMAYVHHYARTLIRRLEGQPISRGKIPWEEVPVVSEHGKQLEEVLIYLIERGLWLEQEVLVLAGGWQSWPLDAPCGQRSNEKTAIRRF</sequence>
<evidence type="ECO:0000313" key="7">
    <source>
        <dbReference type="EMBL" id="MDX7722385.1"/>
    </source>
</evidence>
<dbReference type="EMBL" id="CP025706">
    <property type="protein sequence ID" value="AXB06697.1"/>
    <property type="molecule type" value="Genomic_DNA"/>
</dbReference>
<reference evidence="10" key="4">
    <citation type="submission" date="2023-04" db="EMBL/GenBank/DDBJ databases">
        <title>Whole Genome Sequence of Multi-drug resistant Aeromonas caviae as a gut pathogen in newborn.</title>
        <authorList>
            <person name="Jadhav S.V."/>
            <person name="Saroj S.D."/>
            <person name="Saha U.B."/>
            <person name="Sen S."/>
            <person name="Kher A."/>
        </authorList>
    </citation>
    <scope>NUCLEOTIDE SEQUENCE</scope>
    <source>
        <strain evidence="10">SVJ23</strain>
    </source>
</reference>
<reference evidence="7" key="5">
    <citation type="submission" date="2023-11" db="EMBL/GenBank/DDBJ databases">
        <title>WGS of Aeromonas in Northern Israel.</title>
        <authorList>
            <person name="Hershko Y."/>
        </authorList>
    </citation>
    <scope>NUCLEOTIDE SEQUENCE</scope>
    <source>
        <strain evidence="7">77416</strain>
    </source>
</reference>
<dbReference type="EMBL" id="CP065937">
    <property type="protein sequence ID" value="QQA61945.1"/>
    <property type="molecule type" value="Genomic_DNA"/>
</dbReference>
<dbReference type="AlphaFoldDB" id="A0A3N9XXK7"/>
<keyword evidence="13" id="KW-1185">Reference proteome</keyword>
<dbReference type="EMBL" id="CP110176">
    <property type="protein sequence ID" value="UZC88494.1"/>
    <property type="molecule type" value="Genomic_DNA"/>
</dbReference>
<evidence type="ECO:0000313" key="4">
    <source>
        <dbReference type="EMBL" id="GJA56872.1"/>
    </source>
</evidence>
<dbReference type="EMBL" id="JAWZVU010000130">
    <property type="protein sequence ID" value="MDX7722385.1"/>
    <property type="molecule type" value="Genomic_DNA"/>
</dbReference>
<feature type="domain" description="Wadjet protein JetD C-terminal" evidence="1">
    <location>
        <begin position="155"/>
        <end position="257"/>
    </location>
</feature>
<dbReference type="EMBL" id="BPNN01000133">
    <property type="protein sequence ID" value="GJA65828.1"/>
    <property type="molecule type" value="Genomic_DNA"/>
</dbReference>
<dbReference type="Proteomes" id="UP001277183">
    <property type="component" value="Unassembled WGS sequence"/>
</dbReference>
<dbReference type="EMBL" id="JAYGOJ010000039">
    <property type="protein sequence ID" value="MEA9436039.1"/>
    <property type="molecule type" value="Genomic_DNA"/>
</dbReference>
<evidence type="ECO:0000313" key="2">
    <source>
        <dbReference type="EMBL" id="AXB06697.1"/>
    </source>
</evidence>
<dbReference type="Proteomes" id="UP000886934">
    <property type="component" value="Unassembled WGS sequence"/>
</dbReference>
<proteinExistence type="predicted"/>
<dbReference type="Proteomes" id="UP000266778">
    <property type="component" value="Chromosome"/>
</dbReference>
<evidence type="ECO:0000313" key="6">
    <source>
        <dbReference type="EMBL" id="GJB94303.1"/>
    </source>
</evidence>
<dbReference type="Proteomes" id="UP000886939">
    <property type="component" value="Unassembled WGS sequence"/>
</dbReference>
<dbReference type="RefSeq" id="WP_049636773.1">
    <property type="nucleotide sequence ID" value="NZ_AP019195.1"/>
</dbReference>
<evidence type="ECO:0000313" key="8">
    <source>
        <dbReference type="EMBL" id="MEA9436039.1"/>
    </source>
</evidence>
<evidence type="ECO:0000313" key="3">
    <source>
        <dbReference type="EMBL" id="GJA41657.1"/>
    </source>
</evidence>
<reference evidence="9" key="2">
    <citation type="submission" date="2020-12" db="EMBL/GenBank/DDBJ databases">
        <title>GES Beta-lactamases isolated from hospital effluents in Brazil.</title>
        <authorList>
            <person name="Conte D."/>
            <person name="Mesa D."/>
            <person name="Palmeiro J.K."/>
            <person name="Dalla-Costa L.M."/>
        </authorList>
    </citation>
    <scope>NUCLEOTIDE SEQUENCE [LARGE SCALE GENOMIC DNA]</scope>
    <source>
        <strain evidence="9">Aero21</strain>
    </source>
</reference>
<evidence type="ECO:0000259" key="1">
    <source>
        <dbReference type="Pfam" id="PF09983"/>
    </source>
</evidence>
<dbReference type="Proteomes" id="UP001304847">
    <property type="component" value="Unassembled WGS sequence"/>
</dbReference>
<dbReference type="Proteomes" id="UP000887009">
    <property type="component" value="Unassembled WGS sequence"/>
</dbReference>
<dbReference type="InterPro" id="IPR024534">
    <property type="entry name" value="JetD_C"/>
</dbReference>
<accession>A0A3N9XXK7</accession>
<evidence type="ECO:0000313" key="11">
    <source>
        <dbReference type="Proteomes" id="UP000737420"/>
    </source>
</evidence>
<evidence type="ECO:0000313" key="13">
    <source>
        <dbReference type="Proteomes" id="UP001304847"/>
    </source>
</evidence>
<evidence type="ECO:0000313" key="9">
    <source>
        <dbReference type="EMBL" id="QQA61945.1"/>
    </source>
</evidence>
<reference evidence="5 11" key="3">
    <citation type="submission" date="2021-07" db="EMBL/GenBank/DDBJ databases">
        <title>Draft genome sequence of carbapenem-resistant Aeromonas spp. in Japan.</title>
        <authorList>
            <person name="Maehana S."/>
            <person name="Suzuki M."/>
            <person name="Kitasato H."/>
        </authorList>
    </citation>
    <scope>NUCLEOTIDE SEQUENCE</scope>
    <source>
        <strain evidence="3">KAM343</strain>
        <strain evidence="4">KAM348</strain>
        <strain evidence="5">KAM351</strain>
        <strain evidence="6 11">KAM382</strain>
    </source>
</reference>
<reference evidence="2" key="1">
    <citation type="journal article" date="2019" name="J Environ">
        <title>Genetic characterization and potential molecular dissemination mechanism of tet (31) gene in Aeromonas caviae from an oxytetracycline wastewater treatment system.</title>
        <authorList>
            <person name="Shi Y."/>
            <person name="Tian Z."/>
            <person name="Leclercq S.O."/>
            <person name="Zhang H."/>
            <person name="Yang M."/>
            <person name="Zhang Y."/>
        </authorList>
    </citation>
    <scope>NUCLEOTIDE SEQUENCE</scope>
    <source>
        <strain evidence="2">T25-39</strain>
    </source>
</reference>
<dbReference type="EMBL" id="BPNI01000047">
    <property type="protein sequence ID" value="GJA41657.1"/>
    <property type="molecule type" value="Genomic_DNA"/>
</dbReference>
<dbReference type="Proteomes" id="UP000737420">
    <property type="component" value="Unassembled WGS sequence"/>
</dbReference>
<evidence type="ECO:0000313" key="12">
    <source>
        <dbReference type="Proteomes" id="UP000886934"/>
    </source>
</evidence>
<dbReference type="EMBL" id="BPOP01000093">
    <property type="protein sequence ID" value="GJB94303.1"/>
    <property type="molecule type" value="Genomic_DNA"/>
</dbReference>
<protein>
    <submittedName>
        <fullName evidence="7">DUF2220 family protein</fullName>
    </submittedName>
    <submittedName>
        <fullName evidence="8">Wadjet anti-phage system protein JetD domain-containing protein</fullName>
    </submittedName>
</protein>
<dbReference type="Pfam" id="PF09983">
    <property type="entry name" value="JetD_C"/>
    <property type="match status" value="1"/>
</dbReference>